<sequence length="1062" mass="116721">MSDTAARESVDPRVQLIAYDAVIFDMDGVVTDTATLHRRAWQKLFDSVLRDSRLEQVEERRPFSREDYRTLIDGRNRIEAIRSFLDSRGAEIPSGGVEDTEDEWSVQGLAKLKNAYFHTLLDGEGVHAFPGTLALLNRLRAGGVATALVTASHNAWTILDRTGLSDCFDTVVDGNDADEQGLPGKPDSALFVEAARRLGVDPVAAVVIEDAPAGVEAAVRGRFGLAVGVDRGVASAELVAAGADVVVDDLAQLDLGMVTGDPWRLRFAGCDPAHEGRREALTTLSNGYAGIRGAAPEYSANAVHYPGTYVSGLYNRVSSTVDQTTIEEEHLVNVPNGLVFDMCLADGRWWSEGGLHGVRDERTLDLRTAVLSRSVELAASDGRRLNVRQRRFVAVQDPHLVVLETTLSPCGWSGRIQVRAGVDAGVENSGQPEYRRLAHRHLVEFDCAPADAATFCVQARTSSSKVFVTVAHRTECDRSDLGVPAAVIATDCGRFVQPLAIDLEDGSEVCVRKILALATSRDSAVASPNAGALAALHRYSAHPDGLWNRHRRHWEQLWRRFGVEVRGAGEWTSSIVNLHLFHVMQSTTCHAAARDSGVLPRGLHGEGYRGHVFWDETFVTSLVALQTPEAARALLHYRVNRLPAARVAAKQAGMSGALFPWQSGVDGSEQTPVLMYNPRSGRWMADHTRLQRHVGLAIAHNAWRNFEYTGDRRWLAEHGAVLIIEVARAFAAMARYDSAEDRYHIDGVMGPDEFHDGYPGAAGEGVSDNAYTNVLAAWVCSKAADSFELLDARARGELRDRLGIDEPAEPARWRHLGRRLAVPFHDGVISQFDGYGELNELDWAAYRKRYDSIARLDLILEAENDHPNRYKAAKQPDVLMLVYLFGIDGVSRLLRDLGYSVGDDVLIDTVDYYLTRTTDGSTLSPVVHAAVLARLDPDRGWSMFQKALRADMTGSMTENGVHLGAMAGTIMTLLRVFAGLDHDLDGLILRPRLPERLERIGFGIEYRGHRVDIAVGPRTLRVSVGDGPDAFIDIRVDSRRARMRPGQTHTFALNTRSEEEVS</sequence>
<protein>
    <submittedName>
        <fullName evidence="6">Beta-phosphoglucomutase family hydrolase</fullName>
    </submittedName>
</protein>
<comment type="similarity">
    <text evidence="1">Belongs to the HAD-like hydrolase superfamily. CbbY/CbbZ/Gph/YieH family.</text>
</comment>
<dbReference type="Gene3D" id="3.40.50.1000">
    <property type="entry name" value="HAD superfamily/HAD-like"/>
    <property type="match status" value="1"/>
</dbReference>
<dbReference type="SFLD" id="SFLDG01129">
    <property type="entry name" value="C1.5:_HAD__Beta-PGM__Phosphata"/>
    <property type="match status" value="1"/>
</dbReference>
<dbReference type="Gene3D" id="2.60.420.10">
    <property type="entry name" value="Maltose phosphorylase, domain 3"/>
    <property type="match status" value="1"/>
</dbReference>
<dbReference type="SUPFAM" id="SSF48208">
    <property type="entry name" value="Six-hairpin glycosidases"/>
    <property type="match status" value="1"/>
</dbReference>
<dbReference type="InterPro" id="IPR006439">
    <property type="entry name" value="HAD-SF_hydro_IA"/>
</dbReference>
<dbReference type="Gene3D" id="2.70.98.40">
    <property type="entry name" value="Glycoside hydrolase, family 65, N-terminal domain"/>
    <property type="match status" value="1"/>
</dbReference>
<evidence type="ECO:0000259" key="4">
    <source>
        <dbReference type="Pfam" id="PF03633"/>
    </source>
</evidence>
<feature type="domain" description="Glycoside hydrolase family 65 C-terminal" evidence="4">
    <location>
        <begin position="985"/>
        <end position="1040"/>
    </location>
</feature>
<evidence type="ECO:0000313" key="6">
    <source>
        <dbReference type="EMBL" id="MFF0497833.1"/>
    </source>
</evidence>
<evidence type="ECO:0000256" key="2">
    <source>
        <dbReference type="ARBA" id="ARBA00023295"/>
    </source>
</evidence>
<dbReference type="Gene3D" id="1.10.150.240">
    <property type="entry name" value="Putative phosphatase, domain 2"/>
    <property type="match status" value="1"/>
</dbReference>
<evidence type="ECO:0000256" key="1">
    <source>
        <dbReference type="ARBA" id="ARBA00006171"/>
    </source>
</evidence>
<dbReference type="EMBL" id="JBIAMT010000002">
    <property type="protein sequence ID" value="MFF0497833.1"/>
    <property type="molecule type" value="Genomic_DNA"/>
</dbReference>
<dbReference type="Pfam" id="PF00702">
    <property type="entry name" value="Hydrolase"/>
    <property type="match status" value="1"/>
</dbReference>
<dbReference type="Pfam" id="PF03636">
    <property type="entry name" value="Glyco_hydro_65N"/>
    <property type="match status" value="1"/>
</dbReference>
<feature type="domain" description="Glycoside hydrolase family 65 central catalytic" evidence="3">
    <location>
        <begin position="578"/>
        <end position="971"/>
    </location>
</feature>
<dbReference type="SUPFAM" id="SSF56784">
    <property type="entry name" value="HAD-like"/>
    <property type="match status" value="1"/>
</dbReference>
<dbReference type="PANTHER" id="PTHR11051:SF8">
    <property type="entry name" value="PROTEIN-GLUCOSYLGALACTOSYLHYDROXYLYSINE GLUCOSIDASE"/>
    <property type="match status" value="1"/>
</dbReference>
<dbReference type="InterPro" id="IPR037018">
    <property type="entry name" value="GH65_N"/>
</dbReference>
<evidence type="ECO:0000259" key="5">
    <source>
        <dbReference type="Pfam" id="PF03636"/>
    </source>
</evidence>
<evidence type="ECO:0000259" key="3">
    <source>
        <dbReference type="Pfam" id="PF03632"/>
    </source>
</evidence>
<evidence type="ECO:0000313" key="7">
    <source>
        <dbReference type="Proteomes" id="UP001601442"/>
    </source>
</evidence>
<keyword evidence="7" id="KW-1185">Reference proteome</keyword>
<dbReference type="Pfam" id="PF03633">
    <property type="entry name" value="Glyco_hydro_65C"/>
    <property type="match status" value="1"/>
</dbReference>
<dbReference type="SUPFAM" id="SSF74650">
    <property type="entry name" value="Galactose mutarotase-like"/>
    <property type="match status" value="1"/>
</dbReference>
<comment type="caution">
    <text evidence="6">The sequence shown here is derived from an EMBL/GenBank/DDBJ whole genome shotgun (WGS) entry which is preliminary data.</text>
</comment>
<keyword evidence="2" id="KW-0326">Glycosidase</keyword>
<dbReference type="InterPro" id="IPR036412">
    <property type="entry name" value="HAD-like_sf"/>
</dbReference>
<dbReference type="NCBIfam" id="TIGR02009">
    <property type="entry name" value="PGMB-YQAB-SF"/>
    <property type="match status" value="1"/>
</dbReference>
<dbReference type="GO" id="GO:0016787">
    <property type="term" value="F:hydrolase activity"/>
    <property type="evidence" value="ECO:0007669"/>
    <property type="project" value="UniProtKB-KW"/>
</dbReference>
<accession>A0ABW6P393</accession>
<dbReference type="RefSeq" id="WP_387394630.1">
    <property type="nucleotide sequence ID" value="NZ_JBIAMT010000002.1"/>
</dbReference>
<keyword evidence="6" id="KW-0378">Hydrolase</keyword>
<proteinExistence type="inferred from homology"/>
<reference evidence="6 7" key="1">
    <citation type="submission" date="2024-10" db="EMBL/GenBank/DDBJ databases">
        <title>The Natural Products Discovery Center: Release of the First 8490 Sequenced Strains for Exploring Actinobacteria Biosynthetic Diversity.</title>
        <authorList>
            <person name="Kalkreuter E."/>
            <person name="Kautsar S.A."/>
            <person name="Yang D."/>
            <person name="Bader C.D."/>
            <person name="Teijaro C.N."/>
            <person name="Fluegel L."/>
            <person name="Davis C.M."/>
            <person name="Simpson J.R."/>
            <person name="Lauterbach L."/>
            <person name="Steele A.D."/>
            <person name="Gui C."/>
            <person name="Meng S."/>
            <person name="Li G."/>
            <person name="Viehrig K."/>
            <person name="Ye F."/>
            <person name="Su P."/>
            <person name="Kiefer A.F."/>
            <person name="Nichols A."/>
            <person name="Cepeda A.J."/>
            <person name="Yan W."/>
            <person name="Fan B."/>
            <person name="Jiang Y."/>
            <person name="Adhikari A."/>
            <person name="Zheng C.-J."/>
            <person name="Schuster L."/>
            <person name="Cowan T.M."/>
            <person name="Smanski M.J."/>
            <person name="Chevrette M.G."/>
            <person name="De Carvalho L.P.S."/>
            <person name="Shen B."/>
        </authorList>
    </citation>
    <scope>NUCLEOTIDE SEQUENCE [LARGE SCALE GENOMIC DNA]</scope>
    <source>
        <strain evidence="6 7">NPDC004119</strain>
    </source>
</reference>
<dbReference type="InterPro" id="IPR005194">
    <property type="entry name" value="Glyco_hydro_65_C"/>
</dbReference>
<dbReference type="Gene3D" id="1.50.10.10">
    <property type="match status" value="1"/>
</dbReference>
<dbReference type="InterPro" id="IPR012341">
    <property type="entry name" value="6hp_glycosidase-like_sf"/>
</dbReference>
<dbReference type="InterPro" id="IPR008928">
    <property type="entry name" value="6-hairpin_glycosidase_sf"/>
</dbReference>
<dbReference type="InterPro" id="IPR005195">
    <property type="entry name" value="Glyco_hydro_65_M"/>
</dbReference>
<dbReference type="SFLD" id="SFLDS00003">
    <property type="entry name" value="Haloacid_Dehalogenase"/>
    <property type="match status" value="1"/>
</dbReference>
<dbReference type="NCBIfam" id="TIGR01509">
    <property type="entry name" value="HAD-SF-IA-v3"/>
    <property type="match status" value="1"/>
</dbReference>
<dbReference type="Pfam" id="PF03632">
    <property type="entry name" value="Glyco_hydro_65m"/>
    <property type="match status" value="1"/>
</dbReference>
<dbReference type="InterPro" id="IPR023214">
    <property type="entry name" value="HAD_sf"/>
</dbReference>
<gene>
    <name evidence="6" type="ORF">ACFYU5_15600</name>
</gene>
<dbReference type="InterPro" id="IPR011013">
    <property type="entry name" value="Gal_mutarotase_sf_dom"/>
</dbReference>
<dbReference type="InterPro" id="IPR023198">
    <property type="entry name" value="PGP-like_dom2"/>
</dbReference>
<name>A0ABW6P393_9NOCA</name>
<dbReference type="Proteomes" id="UP001601442">
    <property type="component" value="Unassembled WGS sequence"/>
</dbReference>
<dbReference type="InterPro" id="IPR005196">
    <property type="entry name" value="Glyco_hydro_65_N"/>
</dbReference>
<organism evidence="6 7">
    <name type="scientific">Nocardia aobensis</name>
    <dbReference type="NCBI Taxonomy" id="257277"/>
    <lineage>
        <taxon>Bacteria</taxon>
        <taxon>Bacillati</taxon>
        <taxon>Actinomycetota</taxon>
        <taxon>Actinomycetes</taxon>
        <taxon>Mycobacteriales</taxon>
        <taxon>Nocardiaceae</taxon>
        <taxon>Nocardia</taxon>
    </lineage>
</organism>
<feature type="domain" description="Glycoside hydrolase family 65 N-terminal" evidence="5">
    <location>
        <begin position="269"/>
        <end position="521"/>
    </location>
</feature>
<dbReference type="InterPro" id="IPR010976">
    <property type="entry name" value="B-phosphoglucomutase_hydrolase"/>
</dbReference>
<dbReference type="PANTHER" id="PTHR11051">
    <property type="entry name" value="GLYCOSYL HYDROLASE-RELATED"/>
    <property type="match status" value="1"/>
</dbReference>